<keyword evidence="2" id="KW-1185">Reference proteome</keyword>
<evidence type="ECO:0000313" key="2">
    <source>
        <dbReference type="Proteomes" id="UP000652153"/>
    </source>
</evidence>
<comment type="caution">
    <text evidence="1">The sequence shown here is derived from an EMBL/GenBank/DDBJ whole genome shotgun (WGS) entry which is preliminary data.</text>
</comment>
<gene>
    <name evidence="1" type="ORF">GCM10008014_13840</name>
</gene>
<protein>
    <submittedName>
        <fullName evidence="1">Uncharacterized protein</fullName>
    </submittedName>
</protein>
<dbReference type="EMBL" id="BMFU01000002">
    <property type="protein sequence ID" value="GGH49396.1"/>
    <property type="molecule type" value="Genomic_DNA"/>
</dbReference>
<sequence>MSVDPVENPKMIKLVSAHGYHAISESYTKQAIYYNEDGTSYEKTYIRIDLKKQLLLTESRDRLEQGIAIVEELF</sequence>
<organism evidence="1 2">
    <name type="scientific">Paenibacillus silvae</name>
    <dbReference type="NCBI Taxonomy" id="1325358"/>
    <lineage>
        <taxon>Bacteria</taxon>
        <taxon>Bacillati</taxon>
        <taxon>Bacillota</taxon>
        <taxon>Bacilli</taxon>
        <taxon>Bacillales</taxon>
        <taxon>Paenibacillaceae</taxon>
        <taxon>Paenibacillus</taxon>
    </lineage>
</organism>
<proteinExistence type="predicted"/>
<dbReference type="Proteomes" id="UP000652153">
    <property type="component" value="Unassembled WGS sequence"/>
</dbReference>
<reference evidence="2" key="1">
    <citation type="journal article" date="2019" name="Int. J. Syst. Evol. Microbiol.">
        <title>The Global Catalogue of Microorganisms (GCM) 10K type strain sequencing project: providing services to taxonomists for standard genome sequencing and annotation.</title>
        <authorList>
            <consortium name="The Broad Institute Genomics Platform"/>
            <consortium name="The Broad Institute Genome Sequencing Center for Infectious Disease"/>
            <person name="Wu L."/>
            <person name="Ma J."/>
        </authorList>
    </citation>
    <scope>NUCLEOTIDE SEQUENCE [LARGE SCALE GENOMIC DNA]</scope>
    <source>
        <strain evidence="2">CGMCC 1.12770</strain>
    </source>
</reference>
<accession>A0ABQ1Z666</accession>
<name>A0ABQ1Z666_9BACL</name>
<evidence type="ECO:0000313" key="1">
    <source>
        <dbReference type="EMBL" id="GGH49396.1"/>
    </source>
</evidence>